<proteinExistence type="predicted"/>
<name>A0A7C8NWW8_ORBOL</name>
<dbReference type="EMBL" id="WIQZ01000043">
    <property type="protein sequence ID" value="KAF3132718.1"/>
    <property type="molecule type" value="Genomic_DNA"/>
</dbReference>
<dbReference type="Proteomes" id="UP000480548">
    <property type="component" value="Unassembled WGS sequence"/>
</dbReference>
<accession>A0A7C8NWW8</accession>
<protein>
    <submittedName>
        <fullName evidence="1">Uncharacterized protein</fullName>
    </submittedName>
</protein>
<dbReference type="AlphaFoldDB" id="A0A7C8NWW8"/>
<organism evidence="1 2">
    <name type="scientific">Orbilia oligospora</name>
    <name type="common">Nematode-trapping fungus</name>
    <name type="synonym">Arthrobotrys oligospora</name>
    <dbReference type="NCBI Taxonomy" id="2813651"/>
    <lineage>
        <taxon>Eukaryota</taxon>
        <taxon>Fungi</taxon>
        <taxon>Dikarya</taxon>
        <taxon>Ascomycota</taxon>
        <taxon>Pezizomycotina</taxon>
        <taxon>Orbiliomycetes</taxon>
        <taxon>Orbiliales</taxon>
        <taxon>Orbiliaceae</taxon>
        <taxon>Orbilia</taxon>
    </lineage>
</organism>
<reference evidence="1 2" key="1">
    <citation type="submission" date="2019-06" db="EMBL/GenBank/DDBJ databases">
        <authorList>
            <person name="Palmer J.M."/>
        </authorList>
    </citation>
    <scope>NUCLEOTIDE SEQUENCE [LARGE SCALE GENOMIC DNA]</scope>
    <source>
        <strain evidence="1 2">TWF703</strain>
    </source>
</reference>
<sequence>MQSEALREQEDSFFYFPVGELESSGESELFVGGLPSVFGGPSILSVGKVVSVLRLVGLGVVVRADEFCLVIVDEPLGPEVSLAPVVCGSEVMDEVRGEVGEGAGDGEGFGVWETSGSFDVCPAAETSRLGHAYADLHSAWFSGLLEFPVYMLRVTFY</sequence>
<evidence type="ECO:0000313" key="2">
    <source>
        <dbReference type="Proteomes" id="UP000480548"/>
    </source>
</evidence>
<gene>
    <name evidence="1" type="ORF">TWF703_007184</name>
</gene>
<evidence type="ECO:0000313" key="1">
    <source>
        <dbReference type="EMBL" id="KAF3132718.1"/>
    </source>
</evidence>
<comment type="caution">
    <text evidence="1">The sequence shown here is derived from an EMBL/GenBank/DDBJ whole genome shotgun (WGS) entry which is preliminary data.</text>
</comment>